<accession>A0ABW8NE83</accession>
<sequence length="468" mass="53718">MSNIPVKDVTPKSESMYAKREKIYVREIIGFFQKLRTYSLWALMLGYYGTVWINWGGRQAVYFDLPARQFNIFGVTFWPQDFILLSFALIIAAFGLFTITNLAGRVWCGYTCPQSAWSFLFMWIEERVEGSRNQRIKMDKENMSTSTLRKKALKHTLWLFVALATGVTFVGYFSPIRELIPDMFSAALNGWEIFWIAFFTLATYINAGWMREQVCIYMCPYARFQSVMYDADTLAVSYDINRGEPRGKRSKKAKQETDTTQLGDCVDCSLCVQVCPTGIDIRDGLQYQCIGCALCIDACDSIMDKLNKPKGLIRYTTENELEGKPTHLMRPRLLGYAFMLLVMMSAFVYAIASRVPFELDIERDRGSLYRVTPNDTVTNSYTLKMMNMSQQPRTYQLRVEGLPAVNMDAPEIHEIRVNELREITVNLEIDPAIAKLPSSKTDIEFVVVDQQDGKEVAREESRFIAPKN</sequence>
<dbReference type="NCBIfam" id="TIGR02745">
    <property type="entry name" value="ccoG_rdxA_fixG"/>
    <property type="match status" value="1"/>
</dbReference>
<name>A0ABW8NE83_9GAMM</name>
<keyword evidence="6" id="KW-0411">Iron-sulfur</keyword>
<evidence type="ECO:0000256" key="1">
    <source>
        <dbReference type="ARBA" id="ARBA00022448"/>
    </source>
</evidence>
<keyword evidence="7" id="KW-0472">Membrane</keyword>
<organism evidence="9 10">
    <name type="scientific">Oceanobacter antarcticus</name>
    <dbReference type="NCBI Taxonomy" id="3133425"/>
    <lineage>
        <taxon>Bacteria</taxon>
        <taxon>Pseudomonadati</taxon>
        <taxon>Pseudomonadota</taxon>
        <taxon>Gammaproteobacteria</taxon>
        <taxon>Oceanospirillales</taxon>
        <taxon>Oceanospirillaceae</taxon>
        <taxon>Oceanobacter</taxon>
    </lineage>
</organism>
<evidence type="ECO:0000256" key="2">
    <source>
        <dbReference type="ARBA" id="ARBA00022485"/>
    </source>
</evidence>
<feature type="transmembrane region" description="Helical" evidence="7">
    <location>
        <begin position="156"/>
        <end position="173"/>
    </location>
</feature>
<dbReference type="InterPro" id="IPR032879">
    <property type="entry name" value="FixG_C"/>
</dbReference>
<evidence type="ECO:0000313" key="9">
    <source>
        <dbReference type="EMBL" id="MFK4751232.1"/>
    </source>
</evidence>
<dbReference type="PANTHER" id="PTHR30176:SF3">
    <property type="entry name" value="FERREDOXIN-TYPE PROTEIN NAPH"/>
    <property type="match status" value="1"/>
</dbReference>
<feature type="domain" description="4Fe-4S ferredoxin-type" evidence="8">
    <location>
        <begin position="253"/>
        <end position="284"/>
    </location>
</feature>
<feature type="transmembrane region" description="Helical" evidence="7">
    <location>
        <begin position="38"/>
        <end position="57"/>
    </location>
</feature>
<dbReference type="PROSITE" id="PS00198">
    <property type="entry name" value="4FE4S_FER_1"/>
    <property type="match status" value="1"/>
</dbReference>
<dbReference type="Proteomes" id="UP001620597">
    <property type="component" value="Unassembled WGS sequence"/>
</dbReference>
<feature type="transmembrane region" description="Helical" evidence="7">
    <location>
        <begin position="193"/>
        <end position="210"/>
    </location>
</feature>
<dbReference type="SUPFAM" id="SSF54862">
    <property type="entry name" value="4Fe-4S ferredoxins"/>
    <property type="match status" value="1"/>
</dbReference>
<dbReference type="InterPro" id="IPR013783">
    <property type="entry name" value="Ig-like_fold"/>
</dbReference>
<dbReference type="InterPro" id="IPR017896">
    <property type="entry name" value="4Fe4S_Fe-S-bd"/>
</dbReference>
<reference evidence="9 10" key="1">
    <citation type="submission" date="2024-03" db="EMBL/GenBank/DDBJ databases">
        <title>High-quality draft genome sequence of Oceanobacter sp. wDCs-4.</title>
        <authorList>
            <person name="Dong C."/>
        </authorList>
    </citation>
    <scope>NUCLEOTIDE SEQUENCE [LARGE SCALE GENOMIC DNA]</scope>
    <source>
        <strain evidence="10">wDCs-4</strain>
    </source>
</reference>
<evidence type="ECO:0000313" key="10">
    <source>
        <dbReference type="Proteomes" id="UP001620597"/>
    </source>
</evidence>
<evidence type="ECO:0000256" key="7">
    <source>
        <dbReference type="SAM" id="Phobius"/>
    </source>
</evidence>
<dbReference type="InterPro" id="IPR014116">
    <property type="entry name" value="Cyt_c_oxidase_cbb3_FixG"/>
</dbReference>
<feature type="transmembrane region" description="Helical" evidence="7">
    <location>
        <begin position="333"/>
        <end position="352"/>
    </location>
</feature>
<dbReference type="Gene3D" id="2.60.40.10">
    <property type="entry name" value="Immunoglobulins"/>
    <property type="match status" value="1"/>
</dbReference>
<evidence type="ECO:0000259" key="8">
    <source>
        <dbReference type="PROSITE" id="PS51379"/>
    </source>
</evidence>
<dbReference type="EMBL" id="JBBKTX010000002">
    <property type="protein sequence ID" value="MFK4751232.1"/>
    <property type="molecule type" value="Genomic_DNA"/>
</dbReference>
<dbReference type="InterPro" id="IPR017900">
    <property type="entry name" value="4Fe4S_Fe_S_CS"/>
</dbReference>
<evidence type="ECO:0000256" key="5">
    <source>
        <dbReference type="ARBA" id="ARBA00023004"/>
    </source>
</evidence>
<dbReference type="Pfam" id="PF11614">
    <property type="entry name" value="FixG_C"/>
    <property type="match status" value="1"/>
</dbReference>
<evidence type="ECO:0000256" key="4">
    <source>
        <dbReference type="ARBA" id="ARBA00022982"/>
    </source>
</evidence>
<gene>
    <name evidence="9" type="primary">ccoG</name>
    <name evidence="9" type="ORF">WG929_02315</name>
</gene>
<keyword evidence="3" id="KW-0479">Metal-binding</keyword>
<dbReference type="InterPro" id="IPR051684">
    <property type="entry name" value="Electron_Trans/Redox"/>
</dbReference>
<evidence type="ECO:0000256" key="3">
    <source>
        <dbReference type="ARBA" id="ARBA00022723"/>
    </source>
</evidence>
<keyword evidence="10" id="KW-1185">Reference proteome</keyword>
<keyword evidence="7" id="KW-0812">Transmembrane</keyword>
<comment type="caution">
    <text evidence="9">The sequence shown here is derived from an EMBL/GenBank/DDBJ whole genome shotgun (WGS) entry which is preliminary data.</text>
</comment>
<dbReference type="Gene3D" id="3.30.70.20">
    <property type="match status" value="1"/>
</dbReference>
<keyword evidence="1" id="KW-0813">Transport</keyword>
<protein>
    <submittedName>
        <fullName evidence="9">Cytochrome c oxidase accessory protein CcoG</fullName>
    </submittedName>
</protein>
<dbReference type="PROSITE" id="PS51379">
    <property type="entry name" value="4FE4S_FER_2"/>
    <property type="match status" value="1"/>
</dbReference>
<dbReference type="RefSeq" id="WP_416204734.1">
    <property type="nucleotide sequence ID" value="NZ_JBBKTX010000002.1"/>
</dbReference>
<keyword evidence="5" id="KW-0408">Iron</keyword>
<keyword evidence="2" id="KW-0004">4Fe-4S</keyword>
<dbReference type="PANTHER" id="PTHR30176">
    <property type="entry name" value="FERREDOXIN-TYPE PROTEIN NAPH"/>
    <property type="match status" value="1"/>
</dbReference>
<proteinExistence type="predicted"/>
<keyword evidence="7" id="KW-1133">Transmembrane helix</keyword>
<evidence type="ECO:0000256" key="6">
    <source>
        <dbReference type="ARBA" id="ARBA00023014"/>
    </source>
</evidence>
<dbReference type="Pfam" id="PF13746">
    <property type="entry name" value="Fer4_18"/>
    <property type="match status" value="1"/>
</dbReference>
<keyword evidence="4" id="KW-0249">Electron transport</keyword>
<feature type="transmembrane region" description="Helical" evidence="7">
    <location>
        <begin position="77"/>
        <end position="97"/>
    </location>
</feature>